<feature type="domain" description="TerD" evidence="3">
    <location>
        <begin position="442"/>
        <end position="585"/>
    </location>
</feature>
<evidence type="ECO:0000256" key="1">
    <source>
        <dbReference type="ARBA" id="ARBA00008775"/>
    </source>
</evidence>
<dbReference type="CDD" id="cd06974">
    <property type="entry name" value="TerD_like"/>
    <property type="match status" value="1"/>
</dbReference>
<proteinExistence type="inferred from homology"/>
<protein>
    <submittedName>
        <fullName evidence="4">TerD family protein</fullName>
    </submittedName>
</protein>
<dbReference type="Proteomes" id="UP000563898">
    <property type="component" value="Unassembled WGS sequence"/>
</dbReference>
<dbReference type="InterPro" id="IPR003325">
    <property type="entry name" value="TerD"/>
</dbReference>
<accession>A0A846WJQ2</accession>
<dbReference type="RefSeq" id="WP_035727467.1">
    <property type="nucleotide sequence ID" value="NZ_CP073075.1"/>
</dbReference>
<dbReference type="AlphaFoldDB" id="A0A846WJQ2"/>
<reference evidence="4 5" key="1">
    <citation type="submission" date="2020-04" db="EMBL/GenBank/DDBJ databases">
        <title>MicrobeNet Type strains.</title>
        <authorList>
            <person name="Nicholson A.C."/>
        </authorList>
    </citation>
    <scope>NUCLEOTIDE SEQUENCE [LARGE SCALE GENOMIC DNA]</scope>
    <source>
        <strain evidence="4 5">ATCC BAA-14</strain>
    </source>
</reference>
<dbReference type="PANTHER" id="PTHR32097:SF4">
    <property type="entry name" value="GENERAL STRESS PROTEIN 16U"/>
    <property type="match status" value="1"/>
</dbReference>
<dbReference type="InterPro" id="IPR051324">
    <property type="entry name" value="Stress/Tellurium_Resist"/>
</dbReference>
<sequence length="591" mass="63245">MGPFFASTALSSGRSGSRRRTTTTRRGGTRYTGPSPAQLARAQRAAERAQQQAERDAAIERLRQLHHDTTTAHLQQFPTASRPMLPPPPAISTDVVRAQAMTLYLNGIGRFARSARERARADAELAARMYCDSESQRLNQLHAQLSAEADRWWQALCANEETTVCEAVNAAFADNPAAGCAVGVDGSALSIIMRLQDLDTLPTQMPALTPAGRPTLKTMAKRDRMRWWMHILVSNLAATVSEALATAPSITAVNAAVITRMPDTARLGLIAYGSWSRDEVERVSWRTADDAWRLLDIGTDVRCGIKATASGNISSSVTSLPLDGLPGVATLLDNCEVDDDSVLGDLDADLQGGQSPADPADSTPYTLAPFGEWLQEQLARPQPDRTNASPTADPLPPTGPSPAGGRPEPEPHAYTMSAGESIVLPDAAHAEIRVEFTTAGGAADLGLLLLDAHERVVDDDAFIFYNQPCSADGSVRLTGKSHNGSGSREGAVVYPGALDPRIVKVLICATADVDTGETFDSIAPTTLSVAANENRWVFTPRQEPGIRALVLGEIYLRGRPAGTEWKLRALGQGWREGLAALVRAYGVSVDE</sequence>
<feature type="region of interest" description="Disordered" evidence="2">
    <location>
        <begin position="1"/>
        <end position="41"/>
    </location>
</feature>
<name>A0A846WJQ2_9ACTN</name>
<dbReference type="Gene3D" id="2.60.60.30">
    <property type="entry name" value="sav2460 like domains"/>
    <property type="match status" value="1"/>
</dbReference>
<organism evidence="4 5">
    <name type="scientific">Gordonia polyisoprenivorans</name>
    <dbReference type="NCBI Taxonomy" id="84595"/>
    <lineage>
        <taxon>Bacteria</taxon>
        <taxon>Bacillati</taxon>
        <taxon>Actinomycetota</taxon>
        <taxon>Actinomycetes</taxon>
        <taxon>Mycobacteriales</taxon>
        <taxon>Gordoniaceae</taxon>
        <taxon>Gordonia</taxon>
    </lineage>
</organism>
<feature type="region of interest" description="Disordered" evidence="2">
    <location>
        <begin position="343"/>
        <end position="367"/>
    </location>
</feature>
<dbReference type="EMBL" id="JAAXPC010000002">
    <property type="protein sequence ID" value="NKY01083.1"/>
    <property type="molecule type" value="Genomic_DNA"/>
</dbReference>
<evidence type="ECO:0000313" key="4">
    <source>
        <dbReference type="EMBL" id="NKY01083.1"/>
    </source>
</evidence>
<evidence type="ECO:0000259" key="3">
    <source>
        <dbReference type="Pfam" id="PF02342"/>
    </source>
</evidence>
<comment type="similarity">
    <text evidence="1">Belongs to the CAPAB/TerDEXZ family.</text>
</comment>
<evidence type="ECO:0000313" key="5">
    <source>
        <dbReference type="Proteomes" id="UP000563898"/>
    </source>
</evidence>
<dbReference type="Pfam" id="PF02342">
    <property type="entry name" value="TerD"/>
    <property type="match status" value="1"/>
</dbReference>
<feature type="region of interest" description="Disordered" evidence="2">
    <location>
        <begin position="379"/>
        <end position="414"/>
    </location>
</feature>
<dbReference type="PANTHER" id="PTHR32097">
    <property type="entry name" value="CAMP-BINDING PROTEIN 1-RELATED"/>
    <property type="match status" value="1"/>
</dbReference>
<evidence type="ECO:0000256" key="2">
    <source>
        <dbReference type="SAM" id="MobiDB-lite"/>
    </source>
</evidence>
<comment type="caution">
    <text evidence="4">The sequence shown here is derived from an EMBL/GenBank/DDBJ whole genome shotgun (WGS) entry which is preliminary data.</text>
</comment>
<feature type="compositionally biased region" description="Low complexity" evidence="2">
    <location>
        <begin position="24"/>
        <end position="41"/>
    </location>
</feature>
<gene>
    <name evidence="4" type="ORF">HGA05_05805</name>
</gene>